<dbReference type="Pfam" id="PF00905">
    <property type="entry name" value="Transpeptidase"/>
    <property type="match status" value="1"/>
</dbReference>
<feature type="compositionally biased region" description="Low complexity" evidence="18">
    <location>
        <begin position="816"/>
        <end position="851"/>
    </location>
</feature>
<dbReference type="SUPFAM" id="SSF56601">
    <property type="entry name" value="beta-lactamase/transpeptidase-like"/>
    <property type="match status" value="1"/>
</dbReference>
<dbReference type="RefSeq" id="WP_243648279.1">
    <property type="nucleotide sequence ID" value="NZ_SMGK01000005.1"/>
</dbReference>
<evidence type="ECO:0000313" key="23">
    <source>
        <dbReference type="Proteomes" id="UP000295210"/>
    </source>
</evidence>
<dbReference type="InterPro" id="IPR001460">
    <property type="entry name" value="PCN-bd_Tpept"/>
</dbReference>
<dbReference type="PANTHER" id="PTHR32282">
    <property type="entry name" value="BINDING PROTEIN TRANSPEPTIDASE, PUTATIVE-RELATED"/>
    <property type="match status" value="1"/>
</dbReference>
<keyword evidence="11" id="KW-0133">Cell shape</keyword>
<keyword evidence="23" id="KW-1185">Reference proteome</keyword>
<dbReference type="GO" id="GO:0006508">
    <property type="term" value="P:proteolysis"/>
    <property type="evidence" value="ECO:0007669"/>
    <property type="project" value="UniProtKB-KW"/>
</dbReference>
<evidence type="ECO:0000313" key="22">
    <source>
        <dbReference type="EMBL" id="TCK71737.1"/>
    </source>
</evidence>
<keyword evidence="12" id="KW-0573">Peptidoglycan synthesis</keyword>
<protein>
    <submittedName>
        <fullName evidence="22">Penicillin-binding protein 1B</fullName>
    </submittedName>
</protein>
<dbReference type="GO" id="GO:0009002">
    <property type="term" value="F:serine-type D-Ala-D-Ala carboxypeptidase activity"/>
    <property type="evidence" value="ECO:0007669"/>
    <property type="project" value="UniProtKB-EC"/>
</dbReference>
<dbReference type="InterPro" id="IPR036950">
    <property type="entry name" value="PBP_transglycosylase"/>
</dbReference>
<dbReference type="InterPro" id="IPR023346">
    <property type="entry name" value="Lysozyme-like_dom_sf"/>
</dbReference>
<feature type="domain" description="Penicillin-binding protein transpeptidase" evidence="20">
    <location>
        <begin position="454"/>
        <end position="695"/>
    </location>
</feature>
<dbReference type="GO" id="GO:0071555">
    <property type="term" value="P:cell wall organization"/>
    <property type="evidence" value="ECO:0007669"/>
    <property type="project" value="UniProtKB-KW"/>
</dbReference>
<keyword evidence="9" id="KW-0808">Transferase</keyword>
<dbReference type="InterPro" id="IPR001264">
    <property type="entry name" value="Glyco_trans_51"/>
</dbReference>
<keyword evidence="14" id="KW-0511">Multifunctional enzyme</keyword>
<dbReference type="Pfam" id="PF00912">
    <property type="entry name" value="Transgly"/>
    <property type="match status" value="1"/>
</dbReference>
<dbReference type="GO" id="GO:0009252">
    <property type="term" value="P:peptidoglycan biosynthetic process"/>
    <property type="evidence" value="ECO:0007669"/>
    <property type="project" value="UniProtKB-KW"/>
</dbReference>
<evidence type="ECO:0000256" key="5">
    <source>
        <dbReference type="ARBA" id="ARBA00022475"/>
    </source>
</evidence>
<keyword evidence="6" id="KW-0121">Carboxypeptidase</keyword>
<feature type="domain" description="Glycosyl transferase family 51" evidence="21">
    <location>
        <begin position="170"/>
        <end position="342"/>
    </location>
</feature>
<dbReference type="InterPro" id="IPR050396">
    <property type="entry name" value="Glycosyltr_51/Transpeptidase"/>
</dbReference>
<reference evidence="22 23" key="1">
    <citation type="submission" date="2019-03" db="EMBL/GenBank/DDBJ databases">
        <title>Genomic Encyclopedia of Type Strains, Phase IV (KMG-IV): sequencing the most valuable type-strain genomes for metagenomic binning, comparative biology and taxonomic classification.</title>
        <authorList>
            <person name="Goeker M."/>
        </authorList>
    </citation>
    <scope>NUCLEOTIDE SEQUENCE [LARGE SCALE GENOMIC DNA]</scope>
    <source>
        <strain evidence="22 23">DSM 103428</strain>
    </source>
</reference>
<comment type="pathway">
    <text evidence="2">Cell wall biogenesis; peptidoglycan biosynthesis.</text>
</comment>
<keyword evidence="5" id="KW-1003">Cell membrane</keyword>
<evidence type="ECO:0000259" key="21">
    <source>
        <dbReference type="Pfam" id="PF00912"/>
    </source>
</evidence>
<dbReference type="Proteomes" id="UP000295210">
    <property type="component" value="Unassembled WGS sequence"/>
</dbReference>
<evidence type="ECO:0000256" key="1">
    <source>
        <dbReference type="ARBA" id="ARBA00004236"/>
    </source>
</evidence>
<organism evidence="22 23">
    <name type="scientific">Acidipila rosea</name>
    <dbReference type="NCBI Taxonomy" id="768535"/>
    <lineage>
        <taxon>Bacteria</taxon>
        <taxon>Pseudomonadati</taxon>
        <taxon>Acidobacteriota</taxon>
        <taxon>Terriglobia</taxon>
        <taxon>Terriglobales</taxon>
        <taxon>Acidobacteriaceae</taxon>
        <taxon>Acidipila</taxon>
    </lineage>
</organism>
<evidence type="ECO:0000256" key="3">
    <source>
        <dbReference type="ARBA" id="ARBA00007090"/>
    </source>
</evidence>
<evidence type="ECO:0000256" key="11">
    <source>
        <dbReference type="ARBA" id="ARBA00022960"/>
    </source>
</evidence>
<evidence type="ECO:0000256" key="14">
    <source>
        <dbReference type="ARBA" id="ARBA00023268"/>
    </source>
</evidence>
<keyword evidence="7" id="KW-0645">Protease</keyword>
<dbReference type="GO" id="GO:0005886">
    <property type="term" value="C:plasma membrane"/>
    <property type="evidence" value="ECO:0007669"/>
    <property type="project" value="UniProtKB-SubCell"/>
</dbReference>
<comment type="catalytic activity">
    <reaction evidence="17">
        <text>[GlcNAc-(1-&gt;4)-Mur2Ac(oyl-L-Ala-gamma-D-Glu-L-Lys-D-Ala-D-Ala)](n)-di-trans,octa-cis-undecaprenyl diphosphate + beta-D-GlcNAc-(1-&gt;4)-Mur2Ac(oyl-L-Ala-gamma-D-Glu-L-Lys-D-Ala-D-Ala)-di-trans,octa-cis-undecaprenyl diphosphate = [GlcNAc-(1-&gt;4)-Mur2Ac(oyl-L-Ala-gamma-D-Glu-L-Lys-D-Ala-D-Ala)](n+1)-di-trans,octa-cis-undecaprenyl diphosphate + di-trans,octa-cis-undecaprenyl diphosphate + H(+)</text>
        <dbReference type="Rhea" id="RHEA:23708"/>
        <dbReference type="Rhea" id="RHEA-COMP:9602"/>
        <dbReference type="Rhea" id="RHEA-COMP:9603"/>
        <dbReference type="ChEBI" id="CHEBI:15378"/>
        <dbReference type="ChEBI" id="CHEBI:58405"/>
        <dbReference type="ChEBI" id="CHEBI:60033"/>
        <dbReference type="ChEBI" id="CHEBI:78435"/>
        <dbReference type="EC" id="2.4.99.28"/>
    </reaction>
</comment>
<gene>
    <name evidence="22" type="ORF">C7378_3027</name>
</gene>
<keyword evidence="15" id="KW-0961">Cell wall biogenesis/degradation</keyword>
<evidence type="ECO:0000256" key="13">
    <source>
        <dbReference type="ARBA" id="ARBA00023136"/>
    </source>
</evidence>
<dbReference type="EMBL" id="SMGK01000005">
    <property type="protein sequence ID" value="TCK71737.1"/>
    <property type="molecule type" value="Genomic_DNA"/>
</dbReference>
<evidence type="ECO:0000259" key="20">
    <source>
        <dbReference type="Pfam" id="PF00905"/>
    </source>
</evidence>
<evidence type="ECO:0000256" key="19">
    <source>
        <dbReference type="SAM" id="Phobius"/>
    </source>
</evidence>
<evidence type="ECO:0000256" key="7">
    <source>
        <dbReference type="ARBA" id="ARBA00022670"/>
    </source>
</evidence>
<evidence type="ECO:0000256" key="8">
    <source>
        <dbReference type="ARBA" id="ARBA00022676"/>
    </source>
</evidence>
<keyword evidence="8" id="KW-0328">Glycosyltransferase</keyword>
<evidence type="ECO:0000256" key="12">
    <source>
        <dbReference type="ARBA" id="ARBA00022984"/>
    </source>
</evidence>
<evidence type="ECO:0000256" key="15">
    <source>
        <dbReference type="ARBA" id="ARBA00023316"/>
    </source>
</evidence>
<keyword evidence="13 19" id="KW-0472">Membrane</keyword>
<evidence type="ECO:0000256" key="6">
    <source>
        <dbReference type="ARBA" id="ARBA00022645"/>
    </source>
</evidence>
<name>A0A4R1L3T1_9BACT</name>
<comment type="caution">
    <text evidence="22">The sequence shown here is derived from an EMBL/GenBank/DDBJ whole genome shotgun (WGS) entry which is preliminary data.</text>
</comment>
<comment type="similarity">
    <text evidence="3">In the C-terminal section; belongs to the transpeptidase family.</text>
</comment>
<dbReference type="AlphaFoldDB" id="A0A4R1L3T1"/>
<comment type="similarity">
    <text evidence="4">In the N-terminal section; belongs to the glycosyltransferase 51 family.</text>
</comment>
<comment type="catalytic activity">
    <reaction evidence="16">
        <text>Preferential cleavage: (Ac)2-L-Lys-D-Ala-|-D-Ala. Also transpeptidation of peptidyl-alanyl moieties that are N-acyl substituents of D-alanine.</text>
        <dbReference type="EC" id="3.4.16.4"/>
    </reaction>
</comment>
<evidence type="ECO:0000256" key="9">
    <source>
        <dbReference type="ARBA" id="ARBA00022679"/>
    </source>
</evidence>
<dbReference type="InterPro" id="IPR012338">
    <property type="entry name" value="Beta-lactam/transpept-like"/>
</dbReference>
<evidence type="ECO:0000256" key="17">
    <source>
        <dbReference type="ARBA" id="ARBA00049902"/>
    </source>
</evidence>
<feature type="region of interest" description="Disordered" evidence="18">
    <location>
        <begin position="809"/>
        <end position="882"/>
    </location>
</feature>
<dbReference type="PANTHER" id="PTHR32282:SF11">
    <property type="entry name" value="PENICILLIN-BINDING PROTEIN 1B"/>
    <property type="match status" value="1"/>
</dbReference>
<proteinExistence type="inferred from homology"/>
<keyword evidence="19" id="KW-0812">Transmembrane</keyword>
<evidence type="ECO:0000256" key="16">
    <source>
        <dbReference type="ARBA" id="ARBA00034000"/>
    </source>
</evidence>
<dbReference type="Gene3D" id="1.10.3810.10">
    <property type="entry name" value="Biosynthetic peptidoglycan transglycosylase-like"/>
    <property type="match status" value="1"/>
</dbReference>
<dbReference type="GO" id="GO:0030288">
    <property type="term" value="C:outer membrane-bounded periplasmic space"/>
    <property type="evidence" value="ECO:0007669"/>
    <property type="project" value="TreeGrafter"/>
</dbReference>
<dbReference type="SUPFAM" id="SSF53955">
    <property type="entry name" value="Lysozyme-like"/>
    <property type="match status" value="1"/>
</dbReference>
<evidence type="ECO:0000256" key="2">
    <source>
        <dbReference type="ARBA" id="ARBA00004752"/>
    </source>
</evidence>
<dbReference type="GO" id="GO:0008955">
    <property type="term" value="F:peptidoglycan glycosyltransferase activity"/>
    <property type="evidence" value="ECO:0007669"/>
    <property type="project" value="UniProtKB-EC"/>
</dbReference>
<keyword evidence="10" id="KW-0378">Hydrolase</keyword>
<accession>A0A4R1L3T1</accession>
<dbReference type="Gene3D" id="3.40.710.10">
    <property type="entry name" value="DD-peptidase/beta-lactamase superfamily"/>
    <property type="match status" value="1"/>
</dbReference>
<sequence length="882" mass="97107">MALKIKLPRPRSASGKRQPVSRKVWQIAGIAAAFVLLFFFAIFGFYYHRYKNIVDERMNKPLFENTAKIYAAPREVRPGQKLTVAFLAEELHEAGYSVEGRSPASPMGTYSLTDNSITVHPGPQSYHEENGDSATILVSRGSVKEIDGDNKQQLDAYEMEPLLITALSDQNRAKRRLVTYGELPKYLVPAVTSIEDRRFFQHGGVDYVRLAGAMLADLRSRRYREGGSTLTMQLARGFFLTPQKHVKRKLIEVLITFQLEHRFTKQQIFQMYANEIPLGQRGSFAINGFGEAARAYFDKDISQLNLPECALLAGMIQSPSRLNPYRHPTRAIERRNLVLDTMVETGDITRAQADIAKGAPLNLASQSIDANQAPYFVDLVRDQLNQRLGENDWNREGLRIYTSLDPQLESAATEAIDESIKKVDELILKRHTRKLKNGTVEQIGGPVTYPQVALIALNPHTGQVLALVGGRNYGMSQYNHAVAHRPTGSIFKPFVFAAAFNSSIAGAQLTGDGGQSAIFTPVTMLNDEQTTFNFGNDQEYTPKNFKNEYSDQLTARDALILSRNNATISLAQMVGFDNVASLARDAGIKSARATPSVAIGSYDATPLEMAGAYTVFANGGVRMDPQMLASIRTSKGDPLYDYAPNAKPVLDPRAAFLTLSLMEDVMNTRHGTAAGVRSQYDFRAPAAGKTGTSHDAWFAGFTSNLLCIVWVGNDDYSDIKLQGAQAALPIWAEFMKRAVKLPQYSDTKDFDPPGGVTLVNLDQQTNLLADASCPDDYTAAFLDGTQPTDTCDHANGDQRNIFQKIFGIGQKPATPPAQTTQAAPQQSAQPVQTAPAQQPANAANNNAQDQNQPKKKKRGFFSKLFGVGKNDDKKQPDNTQPQ</sequence>
<comment type="subcellular location">
    <subcellularLocation>
        <location evidence="1">Cell membrane</location>
    </subcellularLocation>
</comment>
<dbReference type="GO" id="GO:0008360">
    <property type="term" value="P:regulation of cell shape"/>
    <property type="evidence" value="ECO:0007669"/>
    <property type="project" value="UniProtKB-KW"/>
</dbReference>
<dbReference type="GO" id="GO:0008658">
    <property type="term" value="F:penicillin binding"/>
    <property type="evidence" value="ECO:0007669"/>
    <property type="project" value="InterPro"/>
</dbReference>
<evidence type="ECO:0000256" key="4">
    <source>
        <dbReference type="ARBA" id="ARBA00007739"/>
    </source>
</evidence>
<feature type="transmembrane region" description="Helical" evidence="19">
    <location>
        <begin position="24"/>
        <end position="47"/>
    </location>
</feature>
<evidence type="ECO:0000256" key="18">
    <source>
        <dbReference type="SAM" id="MobiDB-lite"/>
    </source>
</evidence>
<keyword evidence="19" id="KW-1133">Transmembrane helix</keyword>
<evidence type="ECO:0000256" key="10">
    <source>
        <dbReference type="ARBA" id="ARBA00022801"/>
    </source>
</evidence>